<protein>
    <recommendedName>
        <fullName evidence="3">HECT-type E3 ubiquitin transferase</fullName>
        <ecNumber evidence="3">2.3.2.26</ecNumber>
    </recommendedName>
</protein>
<keyword evidence="5 6" id="KW-0833">Ubl conjugation pathway</keyword>
<sequence>MSQQIRAAQLLREAANLLQSPVTTVTSTVPPSTGTTSTSSTPAVQAIRSLFGPYNRRSYGRRGGRVGQPEKRRPETVPNREEKYGLYSMGFGEKRLTMVKSTNSSDFTTALENAFPKLKACGGYELLRTPPGSRISLEVIPMPPGGFTSTYLADESCLQAAVCYLRPIQKDLDITTCTEMDGDQPSEACLECGENIPLPLLRDHVDGCNKLEMSPPRKRNRVQTQTPVCQFACTKRDGLMDPQTDFESALNDRFDKMVLEGSWPINVVRRHFNNTAMEELSNGNIKDWGKKLNVKFIGEDGVDSGGLTREFFSLLFETSPVFEDNGFSYNADLLEKKHYQLMGKATSMAILHGHPGPRNLNRTIVDFILENKEPEEIPECCIQNAEVKAAIEEISTATKETIGDVFERHSHLLEASGYKQLLSVSNRDRAIRTMKFYYCFYKYIPPMLQFIEGLKLHDMLLLLTKHGENGRALLCCDTKSTSMSDVLAFFVPKFSKSEHEKADEEMIVYNFGKFLKKVENGAISTDWVKMNSSEESLKEVTINLGDVLQALIGCSLMDPQTDFESALNDRFDKMVLEGSWPINVVRRHFNNTAMEELSNGNIKDWGKKLNVKFIGEDGVDSGGLTREFFSLLFETSPVFEDNGFSYNADLLEKKHYQLMGKATSMAILHGHPGPRNLNRTIVDFILENKEPEEIPECCIQNAEVKAAIEEISTATKETIGDVFERHSHLLEASGYKQLLSVSNRDRAIRTMKFYYCFYKYIPPMLQFIEGLKLHDMLLLLTKHGENGRALLCCDTKSTSMSDVLAFFVPKFSKSEHEKADEEMIVYNFGKFLKKVENGAISTDWVKMNSSEESLKEVTINLGDVLQALIGCRSLPRNIKSGEMEFDHLSNQLSYVNTCAPSIIFTRTKELVNYEKLEHHLICIIVEAEGFGLA</sequence>
<keyword evidence="10" id="KW-1185">Reference proteome</keyword>
<comment type="catalytic activity">
    <reaction evidence="1">
        <text>S-ubiquitinyl-[E2 ubiquitin-conjugating enzyme]-L-cysteine + [acceptor protein]-L-lysine = [E2 ubiquitin-conjugating enzyme]-L-cysteine + N(6)-ubiquitinyl-[acceptor protein]-L-lysine.</text>
        <dbReference type="EC" id="2.3.2.26"/>
    </reaction>
</comment>
<dbReference type="EMBL" id="CP111022">
    <property type="protein sequence ID" value="WAR20141.1"/>
    <property type="molecule type" value="Genomic_DNA"/>
</dbReference>
<dbReference type="EC" id="2.3.2.26" evidence="3"/>
<comment type="pathway">
    <text evidence="2">Protein modification; protein ubiquitination.</text>
</comment>
<evidence type="ECO:0000313" key="9">
    <source>
        <dbReference type="EMBL" id="WAR20141.1"/>
    </source>
</evidence>
<keyword evidence="4" id="KW-0808">Transferase</keyword>
<evidence type="ECO:0000313" key="10">
    <source>
        <dbReference type="Proteomes" id="UP001164746"/>
    </source>
</evidence>
<dbReference type="SUPFAM" id="SSF56204">
    <property type="entry name" value="Hect, E3 ligase catalytic domain"/>
    <property type="match status" value="2"/>
</dbReference>
<evidence type="ECO:0000259" key="8">
    <source>
        <dbReference type="PROSITE" id="PS50237"/>
    </source>
</evidence>
<evidence type="ECO:0000256" key="2">
    <source>
        <dbReference type="ARBA" id="ARBA00004906"/>
    </source>
</evidence>
<accession>A0ABY7FLP0</accession>
<evidence type="ECO:0000256" key="1">
    <source>
        <dbReference type="ARBA" id="ARBA00000885"/>
    </source>
</evidence>
<dbReference type="PANTHER" id="PTHR11254">
    <property type="entry name" value="HECT DOMAIN UBIQUITIN-PROTEIN LIGASE"/>
    <property type="match status" value="1"/>
</dbReference>
<organism evidence="9 10">
    <name type="scientific">Mya arenaria</name>
    <name type="common">Soft-shell clam</name>
    <dbReference type="NCBI Taxonomy" id="6604"/>
    <lineage>
        <taxon>Eukaryota</taxon>
        <taxon>Metazoa</taxon>
        <taxon>Spiralia</taxon>
        <taxon>Lophotrochozoa</taxon>
        <taxon>Mollusca</taxon>
        <taxon>Bivalvia</taxon>
        <taxon>Autobranchia</taxon>
        <taxon>Heteroconchia</taxon>
        <taxon>Euheterodonta</taxon>
        <taxon>Imparidentia</taxon>
        <taxon>Neoheterodontei</taxon>
        <taxon>Myida</taxon>
        <taxon>Myoidea</taxon>
        <taxon>Myidae</taxon>
        <taxon>Mya</taxon>
    </lineage>
</organism>
<feature type="region of interest" description="Disordered" evidence="7">
    <location>
        <begin position="22"/>
        <end position="79"/>
    </location>
</feature>
<name>A0ABY7FLP0_MYAAR</name>
<dbReference type="InterPro" id="IPR050409">
    <property type="entry name" value="E3_ubiq-protein_ligase"/>
</dbReference>
<feature type="compositionally biased region" description="Basic and acidic residues" evidence="7">
    <location>
        <begin position="68"/>
        <end position="79"/>
    </location>
</feature>
<proteinExistence type="predicted"/>
<dbReference type="Gene3D" id="3.90.1750.10">
    <property type="entry name" value="Hect, E3 ligase catalytic domains"/>
    <property type="match status" value="2"/>
</dbReference>
<comment type="caution">
    <text evidence="6">Lacks conserved residue(s) required for the propagation of feature annotation.</text>
</comment>
<dbReference type="SMART" id="SM00119">
    <property type="entry name" value="HECTc"/>
    <property type="match status" value="1"/>
</dbReference>
<dbReference type="PROSITE" id="PS50237">
    <property type="entry name" value="HECT"/>
    <property type="match status" value="2"/>
</dbReference>
<feature type="domain" description="HECT" evidence="8">
    <location>
        <begin position="281"/>
        <end position="332"/>
    </location>
</feature>
<feature type="domain" description="HECT" evidence="8">
    <location>
        <begin position="598"/>
        <end position="649"/>
    </location>
</feature>
<dbReference type="InterPro" id="IPR000569">
    <property type="entry name" value="HECT_dom"/>
</dbReference>
<evidence type="ECO:0000256" key="5">
    <source>
        <dbReference type="ARBA" id="ARBA00022786"/>
    </source>
</evidence>
<evidence type="ECO:0000256" key="6">
    <source>
        <dbReference type="PROSITE-ProRule" id="PRU00104"/>
    </source>
</evidence>
<dbReference type="Proteomes" id="UP001164746">
    <property type="component" value="Chromosome 11"/>
</dbReference>
<feature type="compositionally biased region" description="Low complexity" evidence="7">
    <location>
        <begin position="22"/>
        <end position="42"/>
    </location>
</feature>
<dbReference type="InterPro" id="IPR035983">
    <property type="entry name" value="Hect_E3_ubiquitin_ligase"/>
</dbReference>
<reference evidence="9" key="1">
    <citation type="submission" date="2022-11" db="EMBL/GenBank/DDBJ databases">
        <title>Centuries of genome instability and evolution in soft-shell clam transmissible cancer (bioRxiv).</title>
        <authorList>
            <person name="Hart S.F.M."/>
            <person name="Yonemitsu M.A."/>
            <person name="Giersch R.M."/>
            <person name="Beal B.F."/>
            <person name="Arriagada G."/>
            <person name="Davis B.W."/>
            <person name="Ostrander E.A."/>
            <person name="Goff S.P."/>
            <person name="Metzger M.J."/>
        </authorList>
    </citation>
    <scope>NUCLEOTIDE SEQUENCE</scope>
    <source>
        <strain evidence="9">MELC-2E11</strain>
        <tissue evidence="9">Siphon/mantle</tissue>
    </source>
</reference>
<evidence type="ECO:0000256" key="3">
    <source>
        <dbReference type="ARBA" id="ARBA00012485"/>
    </source>
</evidence>
<evidence type="ECO:0000256" key="4">
    <source>
        <dbReference type="ARBA" id="ARBA00022679"/>
    </source>
</evidence>
<gene>
    <name evidence="9" type="ORF">MAR_001979</name>
</gene>
<dbReference type="PANTHER" id="PTHR11254:SF444">
    <property type="entry name" value="HECT DOMAIN CONTAINING UBIQUITIN LIGASE"/>
    <property type="match status" value="1"/>
</dbReference>
<evidence type="ECO:0000256" key="7">
    <source>
        <dbReference type="SAM" id="MobiDB-lite"/>
    </source>
</evidence>